<dbReference type="PROSITE" id="PS50112">
    <property type="entry name" value="PAS"/>
    <property type="match status" value="1"/>
</dbReference>
<evidence type="ECO:0000313" key="7">
    <source>
        <dbReference type="Proteomes" id="UP001595818"/>
    </source>
</evidence>
<evidence type="ECO:0000259" key="5">
    <source>
        <dbReference type="PROSITE" id="PS50112"/>
    </source>
</evidence>
<dbReference type="PRINTS" id="PR00038">
    <property type="entry name" value="HTHLUXR"/>
</dbReference>
<feature type="domain" description="PAS" evidence="5">
    <location>
        <begin position="55"/>
        <end position="102"/>
    </location>
</feature>
<dbReference type="CDD" id="cd06170">
    <property type="entry name" value="LuxR_C_like"/>
    <property type="match status" value="1"/>
</dbReference>
<reference evidence="7" key="1">
    <citation type="journal article" date="2019" name="Int. J. Syst. Evol. Microbiol.">
        <title>The Global Catalogue of Microorganisms (GCM) 10K type strain sequencing project: providing services to taxonomists for standard genome sequencing and annotation.</title>
        <authorList>
            <consortium name="The Broad Institute Genomics Platform"/>
            <consortium name="The Broad Institute Genome Sequencing Center for Infectious Disease"/>
            <person name="Wu L."/>
            <person name="Ma J."/>
        </authorList>
    </citation>
    <scope>NUCLEOTIDE SEQUENCE [LARGE SCALE GENOMIC DNA]</scope>
    <source>
        <strain evidence="7">CGMCC 4.7466</strain>
    </source>
</reference>
<feature type="domain" description="HTH luxR-type" evidence="4">
    <location>
        <begin position="192"/>
        <end position="257"/>
    </location>
</feature>
<dbReference type="InterPro" id="IPR036388">
    <property type="entry name" value="WH-like_DNA-bd_sf"/>
</dbReference>
<dbReference type="Proteomes" id="UP001595818">
    <property type="component" value="Unassembled WGS sequence"/>
</dbReference>
<dbReference type="RefSeq" id="WP_377060857.1">
    <property type="nucleotide sequence ID" value="NZ_JBHSJJ010000001.1"/>
</dbReference>
<dbReference type="InterPro" id="IPR016032">
    <property type="entry name" value="Sig_transdc_resp-reg_C-effctor"/>
</dbReference>
<evidence type="ECO:0000256" key="3">
    <source>
        <dbReference type="ARBA" id="ARBA00023163"/>
    </source>
</evidence>
<evidence type="ECO:0000256" key="2">
    <source>
        <dbReference type="ARBA" id="ARBA00023125"/>
    </source>
</evidence>
<dbReference type="Gene3D" id="1.10.10.10">
    <property type="entry name" value="Winged helix-like DNA-binding domain superfamily/Winged helix DNA-binding domain"/>
    <property type="match status" value="1"/>
</dbReference>
<dbReference type="PROSITE" id="PS00622">
    <property type="entry name" value="HTH_LUXR_1"/>
    <property type="match status" value="1"/>
</dbReference>
<evidence type="ECO:0000256" key="1">
    <source>
        <dbReference type="ARBA" id="ARBA00023015"/>
    </source>
</evidence>
<dbReference type="Pfam" id="PF00196">
    <property type="entry name" value="GerE"/>
    <property type="match status" value="1"/>
</dbReference>
<comment type="caution">
    <text evidence="6">The sequence shown here is derived from an EMBL/GenBank/DDBJ whole genome shotgun (WGS) entry which is preliminary data.</text>
</comment>
<name>A0ABV9SVH0_9BACT</name>
<keyword evidence="7" id="KW-1185">Reference proteome</keyword>
<dbReference type="SUPFAM" id="SSF46894">
    <property type="entry name" value="C-terminal effector domain of the bipartite response regulators"/>
    <property type="match status" value="1"/>
</dbReference>
<dbReference type="InterPro" id="IPR000792">
    <property type="entry name" value="Tscrpt_reg_LuxR_C"/>
</dbReference>
<evidence type="ECO:0000313" key="6">
    <source>
        <dbReference type="EMBL" id="MFC4870376.1"/>
    </source>
</evidence>
<dbReference type="PANTHER" id="PTHR44688:SF16">
    <property type="entry name" value="DNA-BINDING TRANSCRIPTIONAL ACTIVATOR DEVR_DOSR"/>
    <property type="match status" value="1"/>
</dbReference>
<organism evidence="6 7">
    <name type="scientific">Negadavirga shengliensis</name>
    <dbReference type="NCBI Taxonomy" id="1389218"/>
    <lineage>
        <taxon>Bacteria</taxon>
        <taxon>Pseudomonadati</taxon>
        <taxon>Bacteroidota</taxon>
        <taxon>Cytophagia</taxon>
        <taxon>Cytophagales</taxon>
        <taxon>Cyclobacteriaceae</taxon>
        <taxon>Negadavirga</taxon>
    </lineage>
</organism>
<proteinExistence type="predicted"/>
<evidence type="ECO:0000259" key="4">
    <source>
        <dbReference type="PROSITE" id="PS50043"/>
    </source>
</evidence>
<dbReference type="Gene3D" id="3.30.450.20">
    <property type="entry name" value="PAS domain"/>
    <property type="match status" value="1"/>
</dbReference>
<sequence>MKESIQLMHQVWDKLVVDKRHPTNLPEIDFNEIVSAVFAAGPFYYYIIDFFDLSISHISEGFKEAHGVDPEDIHTVNDILALIHPEDMALVSKAEQAAFDHMTEHLGIQNVKSCKFSYNFRFKTARNDFELYNHQSLILTTDKNNNFVKSLNIHTNIHHLTQTNNNTYSIIGLNGLPSYLNLPIFEEEDDADALSTNSFSSREIEIIKLIADGMPTKQIADRLFIAPETVKSHRKNILRKAGCTNSNALVARGVSEGWI</sequence>
<dbReference type="InterPro" id="IPR000014">
    <property type="entry name" value="PAS"/>
</dbReference>
<keyword evidence="3" id="KW-0804">Transcription</keyword>
<dbReference type="SMART" id="SM00421">
    <property type="entry name" value="HTH_LUXR"/>
    <property type="match status" value="1"/>
</dbReference>
<protein>
    <submittedName>
        <fullName evidence="6">LuxR C-terminal-related transcriptional regulator</fullName>
    </submittedName>
</protein>
<dbReference type="EMBL" id="JBHSJJ010000001">
    <property type="protein sequence ID" value="MFC4870376.1"/>
    <property type="molecule type" value="Genomic_DNA"/>
</dbReference>
<keyword evidence="1" id="KW-0805">Transcription regulation</keyword>
<accession>A0ABV9SVH0</accession>
<dbReference type="PANTHER" id="PTHR44688">
    <property type="entry name" value="DNA-BINDING TRANSCRIPTIONAL ACTIVATOR DEVR_DOSR"/>
    <property type="match status" value="1"/>
</dbReference>
<dbReference type="PROSITE" id="PS50043">
    <property type="entry name" value="HTH_LUXR_2"/>
    <property type="match status" value="1"/>
</dbReference>
<keyword evidence="2" id="KW-0238">DNA-binding</keyword>
<gene>
    <name evidence="6" type="ORF">ACFPFU_01675</name>
</gene>